<proteinExistence type="predicted"/>
<evidence type="ECO:0000313" key="2">
    <source>
        <dbReference type="Proteomes" id="UP000092482"/>
    </source>
</evidence>
<dbReference type="EMBL" id="CP014989">
    <property type="protein sequence ID" value="ANS80598.1"/>
    <property type="molecule type" value="Genomic_DNA"/>
</dbReference>
<accession>A0A1B1NGP9</accession>
<organism evidence="1 2">
    <name type="scientific">Serinicoccus hydrothermalis</name>
    <dbReference type="NCBI Taxonomy" id="1758689"/>
    <lineage>
        <taxon>Bacteria</taxon>
        <taxon>Bacillati</taxon>
        <taxon>Actinomycetota</taxon>
        <taxon>Actinomycetes</taxon>
        <taxon>Micrococcales</taxon>
        <taxon>Ornithinimicrobiaceae</taxon>
        <taxon>Serinicoccus</taxon>
    </lineage>
</organism>
<dbReference type="PATRIC" id="fig|1758689.4.peg.3342"/>
<reference evidence="1 2" key="1">
    <citation type="submission" date="2016-03" db="EMBL/GenBank/DDBJ databases">
        <title>Shallow-sea hydrothermal system.</title>
        <authorList>
            <person name="Tang K."/>
        </authorList>
    </citation>
    <scope>NUCLEOTIDE SEQUENCE [LARGE SCALE GENOMIC DNA]</scope>
    <source>
        <strain evidence="1 2">JLT9</strain>
    </source>
</reference>
<keyword evidence="2" id="KW-1185">Reference proteome</keyword>
<protein>
    <recommendedName>
        <fullName evidence="3">Coiled-coil protein</fullName>
    </recommendedName>
</protein>
<dbReference type="KEGG" id="serj:SGUI_3202"/>
<sequence length="508" mass="57337">MVKPEKKKRKKKAKTTPRWEADPAGVFFSDRFNVNPAVLDKYGAFDISVVSDLPIFVDPFLLFNSSKKKYVALHHQILDYLRFLRDQASNDLDPGLIKSWYTFREVRQNWLGFTVGGNDGRGLGPKFAKALHAALGDIFEDFGDETITSSSHLEKLALIQPGVGRDSISDFATNLIKHFLLDYTEKFAKKHLAESDVKQVTVQRAAFNYGTETWMSRTYTLPWTDGDFVMLTPADLLTRDDTWINRADMLGNFDRLPGVVDNDQLRADVNRYFKSALTSKPTARERDRARAATILAFPELIDCYIKLKEDTGDQAVATSREKVDSTLRLARQAQAAARDISDKTDLFARPWTSFDEALAAVHIFKDYVENQDGYRIINRGDGKPLASEAEVQAFFGLLLQASRFDVNREPNNGRGPVDFKLSMGLDKSLIEFKLAKSSSLERNLRNQVNIYEAANKTKKSVFVVICYTAADKTKVDRVIKKLRLDQPDARPLVVIDARADNKPSASRA</sequence>
<gene>
    <name evidence="1" type="ORF">SGUI_3202</name>
</gene>
<name>A0A1B1NGP9_9MICO</name>
<dbReference type="AlphaFoldDB" id="A0A1B1NGP9"/>
<dbReference type="RefSeq" id="WP_237141392.1">
    <property type="nucleotide sequence ID" value="NZ_CP014989.1"/>
</dbReference>
<dbReference type="Proteomes" id="UP000092482">
    <property type="component" value="Chromosome"/>
</dbReference>
<evidence type="ECO:0000313" key="1">
    <source>
        <dbReference type="EMBL" id="ANS80598.1"/>
    </source>
</evidence>
<evidence type="ECO:0008006" key="3">
    <source>
        <dbReference type="Google" id="ProtNLM"/>
    </source>
</evidence>